<dbReference type="PANTHER" id="PTHR43806">
    <property type="entry name" value="PEPTIDASE S8"/>
    <property type="match status" value="1"/>
</dbReference>
<dbReference type="RefSeq" id="WP_189125438.1">
    <property type="nucleotide sequence ID" value="NZ_BMNH01000010.1"/>
</dbReference>
<comment type="similarity">
    <text evidence="1 5 6">Belongs to the peptidase S8 family.</text>
</comment>
<feature type="active site" description="Charge relay system" evidence="5">
    <location>
        <position position="193"/>
    </location>
</feature>
<dbReference type="InterPro" id="IPR036852">
    <property type="entry name" value="Peptidase_S8/S53_dom_sf"/>
</dbReference>
<evidence type="ECO:0000313" key="9">
    <source>
        <dbReference type="Proteomes" id="UP000646523"/>
    </source>
</evidence>
<dbReference type="SUPFAM" id="SSF52743">
    <property type="entry name" value="Subtilisin-like"/>
    <property type="match status" value="1"/>
</dbReference>
<evidence type="ECO:0000259" key="7">
    <source>
        <dbReference type="Pfam" id="PF00082"/>
    </source>
</evidence>
<keyword evidence="3 5" id="KW-0378">Hydrolase</keyword>
<feature type="domain" description="Peptidase S8/S53" evidence="7">
    <location>
        <begin position="144"/>
        <end position="433"/>
    </location>
</feature>
<evidence type="ECO:0000256" key="2">
    <source>
        <dbReference type="ARBA" id="ARBA00022670"/>
    </source>
</evidence>
<accession>A0A917Z0B2</accession>
<dbReference type="CDD" id="cd00306">
    <property type="entry name" value="Peptidases_S8_S53"/>
    <property type="match status" value="1"/>
</dbReference>
<dbReference type="InterPro" id="IPR023827">
    <property type="entry name" value="Peptidase_S8_Asp-AS"/>
</dbReference>
<dbReference type="GO" id="GO:0006508">
    <property type="term" value="P:proteolysis"/>
    <property type="evidence" value="ECO:0007669"/>
    <property type="project" value="UniProtKB-KW"/>
</dbReference>
<name>A0A917Z0B2_9ACTN</name>
<dbReference type="Pfam" id="PF00082">
    <property type="entry name" value="Peptidase_S8"/>
    <property type="match status" value="1"/>
</dbReference>
<evidence type="ECO:0000256" key="6">
    <source>
        <dbReference type="RuleBase" id="RU003355"/>
    </source>
</evidence>
<dbReference type="EMBL" id="BMNH01000010">
    <property type="protein sequence ID" value="GGO71648.1"/>
    <property type="molecule type" value="Genomic_DNA"/>
</dbReference>
<evidence type="ECO:0000313" key="8">
    <source>
        <dbReference type="EMBL" id="GGO71648.1"/>
    </source>
</evidence>
<reference evidence="8" key="1">
    <citation type="journal article" date="2014" name="Int. J. Syst. Evol. Microbiol.">
        <title>Complete genome sequence of Corynebacterium casei LMG S-19264T (=DSM 44701T), isolated from a smear-ripened cheese.</title>
        <authorList>
            <consortium name="US DOE Joint Genome Institute (JGI-PGF)"/>
            <person name="Walter F."/>
            <person name="Albersmeier A."/>
            <person name="Kalinowski J."/>
            <person name="Ruckert C."/>
        </authorList>
    </citation>
    <scope>NUCLEOTIDE SEQUENCE</scope>
    <source>
        <strain evidence="8">CGMCC 4.7368</strain>
    </source>
</reference>
<keyword evidence="2 5" id="KW-0645">Protease</keyword>
<dbReference type="InterPro" id="IPR023828">
    <property type="entry name" value="Peptidase_S8_Ser-AS"/>
</dbReference>
<evidence type="ECO:0000256" key="5">
    <source>
        <dbReference type="PROSITE-ProRule" id="PRU01240"/>
    </source>
</evidence>
<comment type="caution">
    <text evidence="8">The sequence shown here is derived from an EMBL/GenBank/DDBJ whole genome shotgun (WGS) entry which is preliminary data.</text>
</comment>
<dbReference type="PRINTS" id="PR00723">
    <property type="entry name" value="SUBTILISIN"/>
</dbReference>
<gene>
    <name evidence="8" type="ORF">GCM10012289_37870</name>
</gene>
<dbReference type="InterPro" id="IPR050131">
    <property type="entry name" value="Peptidase_S8_subtilisin-like"/>
</dbReference>
<dbReference type="InterPro" id="IPR000209">
    <property type="entry name" value="Peptidase_S8/S53_dom"/>
</dbReference>
<evidence type="ECO:0000256" key="1">
    <source>
        <dbReference type="ARBA" id="ARBA00011073"/>
    </source>
</evidence>
<dbReference type="PROSITE" id="PS00136">
    <property type="entry name" value="SUBTILASE_ASP"/>
    <property type="match status" value="1"/>
</dbReference>
<keyword evidence="9" id="KW-1185">Reference proteome</keyword>
<sequence>MRVLIQLRPSPDLVAAVTDPARAVTTADVADGLPGVELDAGFAPVAVPRPIPAAGGDPLSLNQPLGFSLAAEDASVLVRGTISDDELATRVTLLQTLRPDVAGVFADPVIESSLTCGGDPPVGDWHDVERLLDVAGLGAEGLDGAGVAVAVLDTGVNTAHVTRQLGRNVTLDAQRSWCPTGVTGRPGEFEVDHGTMCAFDTLIGAPQASVLDVPVLLSTRPGGSALDGLLSDAVAAFAHLYTVLNAQPEASRALVVSNSWGSFSPEWDFPVGHPGNYSDNAAHPFNLMVAALDQAGADVLFAAGNCGRECRDGRCAYPDRPIAGANSHPKALSVGGVDVNGGRVGYSSQGPGRLTSRKPDLCAYTHFSGSKAFGEGEADSGTSAATPVAAGLVAAVRTRWPSSRLSPSQLRSLLRRTADDRSEVGFDYDYGYGTIDPAGIIAALRRRAKSLG</sequence>
<evidence type="ECO:0000256" key="4">
    <source>
        <dbReference type="ARBA" id="ARBA00022825"/>
    </source>
</evidence>
<dbReference type="PROSITE" id="PS00138">
    <property type="entry name" value="SUBTILASE_SER"/>
    <property type="match status" value="1"/>
</dbReference>
<dbReference type="GO" id="GO:0004252">
    <property type="term" value="F:serine-type endopeptidase activity"/>
    <property type="evidence" value="ECO:0007669"/>
    <property type="project" value="UniProtKB-UniRule"/>
</dbReference>
<dbReference type="Gene3D" id="3.40.50.200">
    <property type="entry name" value="Peptidase S8/S53 domain"/>
    <property type="match status" value="1"/>
</dbReference>
<reference evidence="8" key="2">
    <citation type="submission" date="2020-09" db="EMBL/GenBank/DDBJ databases">
        <authorList>
            <person name="Sun Q."/>
            <person name="Zhou Y."/>
        </authorList>
    </citation>
    <scope>NUCLEOTIDE SEQUENCE</scope>
    <source>
        <strain evidence="8">CGMCC 4.7368</strain>
    </source>
</reference>
<feature type="active site" description="Charge relay system" evidence="5">
    <location>
        <position position="383"/>
    </location>
</feature>
<protein>
    <recommendedName>
        <fullName evidence="7">Peptidase S8/S53 domain-containing protein</fullName>
    </recommendedName>
</protein>
<dbReference type="PROSITE" id="PS51892">
    <property type="entry name" value="SUBTILASE"/>
    <property type="match status" value="1"/>
</dbReference>
<feature type="active site" description="Charge relay system" evidence="5">
    <location>
        <position position="153"/>
    </location>
</feature>
<dbReference type="Proteomes" id="UP000646523">
    <property type="component" value="Unassembled WGS sequence"/>
</dbReference>
<dbReference type="InterPro" id="IPR015500">
    <property type="entry name" value="Peptidase_S8_subtilisin-rel"/>
</dbReference>
<keyword evidence="4 5" id="KW-0720">Serine protease</keyword>
<dbReference type="AlphaFoldDB" id="A0A917Z0B2"/>
<proteinExistence type="inferred from homology"/>
<dbReference type="PANTHER" id="PTHR43806:SF11">
    <property type="entry name" value="CEREVISIN-RELATED"/>
    <property type="match status" value="1"/>
</dbReference>
<evidence type="ECO:0000256" key="3">
    <source>
        <dbReference type="ARBA" id="ARBA00022801"/>
    </source>
</evidence>
<organism evidence="8 9">
    <name type="scientific">Nonomuraea cavernae</name>
    <dbReference type="NCBI Taxonomy" id="2045107"/>
    <lineage>
        <taxon>Bacteria</taxon>
        <taxon>Bacillati</taxon>
        <taxon>Actinomycetota</taxon>
        <taxon>Actinomycetes</taxon>
        <taxon>Streptosporangiales</taxon>
        <taxon>Streptosporangiaceae</taxon>
        <taxon>Nonomuraea</taxon>
    </lineage>
</organism>